<dbReference type="EMBL" id="MU267627">
    <property type="protein sequence ID" value="KAH7913653.1"/>
    <property type="molecule type" value="Genomic_DNA"/>
</dbReference>
<comment type="caution">
    <text evidence="1">The sequence shown here is derived from an EMBL/GenBank/DDBJ whole genome shotgun (WGS) entry which is preliminary data.</text>
</comment>
<dbReference type="Proteomes" id="UP000790377">
    <property type="component" value="Unassembled WGS sequence"/>
</dbReference>
<gene>
    <name evidence="1" type="ORF">BJ138DRAFT_1111305</name>
</gene>
<name>A0ACB8AKY1_9AGAM</name>
<keyword evidence="2" id="KW-1185">Reference proteome</keyword>
<sequence length="486" mass="54852">MLQTLPVEILHRIIGNLPVKTILALRQVSKPFNKVTRDRSTWAHAYRSSALVRPPGPFPWQTAEMLESSLVQSAQLSLNWPPNPNATPIQSRVIPIGRQRSVSLVCGRWLVTNTASHIMCFDLDYRESSTAILGPYAILYQCPRDSQIHDLRIKETFLRERSGDENHPCAFVVATYFNHLLSKMTTTLFSIILTDGMFPTMYMVPSNFPYPDDEEAMHVVDIGPKLLVMFAHIPEIEDALFTHVETYQQYKFQARGSEHLNDDYKFNGKIVVISSTHILVIRSYRDDVCKLHIQAYRVPSSQGPASVAQVVPHTLQLSHECSVASTYPDEGDYWTLLRDSNLDPLTGVVHITVSAECNSHRYISVLSFNLHPAPNNLVGSITVENLSINIPIRHPPSISIYFLPTLNGSARSAAIYRELGVIHVAAVVLDDEGEADTLRAVDSDMRCFRDLHLKYADSRQVAFDPYRGRIVTYDYDQGHATIFDFV</sequence>
<accession>A0ACB8AKY1</accession>
<organism evidence="1 2">
    <name type="scientific">Hygrophoropsis aurantiaca</name>
    <dbReference type="NCBI Taxonomy" id="72124"/>
    <lineage>
        <taxon>Eukaryota</taxon>
        <taxon>Fungi</taxon>
        <taxon>Dikarya</taxon>
        <taxon>Basidiomycota</taxon>
        <taxon>Agaricomycotina</taxon>
        <taxon>Agaricomycetes</taxon>
        <taxon>Agaricomycetidae</taxon>
        <taxon>Boletales</taxon>
        <taxon>Coniophorineae</taxon>
        <taxon>Hygrophoropsidaceae</taxon>
        <taxon>Hygrophoropsis</taxon>
    </lineage>
</organism>
<reference evidence="1" key="1">
    <citation type="journal article" date="2021" name="New Phytol.">
        <title>Evolutionary innovations through gain and loss of genes in the ectomycorrhizal Boletales.</title>
        <authorList>
            <person name="Wu G."/>
            <person name="Miyauchi S."/>
            <person name="Morin E."/>
            <person name="Kuo A."/>
            <person name="Drula E."/>
            <person name="Varga T."/>
            <person name="Kohler A."/>
            <person name="Feng B."/>
            <person name="Cao Y."/>
            <person name="Lipzen A."/>
            <person name="Daum C."/>
            <person name="Hundley H."/>
            <person name="Pangilinan J."/>
            <person name="Johnson J."/>
            <person name="Barry K."/>
            <person name="LaButti K."/>
            <person name="Ng V."/>
            <person name="Ahrendt S."/>
            <person name="Min B."/>
            <person name="Choi I.G."/>
            <person name="Park H."/>
            <person name="Plett J.M."/>
            <person name="Magnuson J."/>
            <person name="Spatafora J.W."/>
            <person name="Nagy L.G."/>
            <person name="Henrissat B."/>
            <person name="Grigoriev I.V."/>
            <person name="Yang Z.L."/>
            <person name="Xu J."/>
            <person name="Martin F.M."/>
        </authorList>
    </citation>
    <scope>NUCLEOTIDE SEQUENCE</scope>
    <source>
        <strain evidence="1">ATCC 28755</strain>
    </source>
</reference>
<proteinExistence type="predicted"/>
<evidence type="ECO:0000313" key="2">
    <source>
        <dbReference type="Proteomes" id="UP000790377"/>
    </source>
</evidence>
<evidence type="ECO:0000313" key="1">
    <source>
        <dbReference type="EMBL" id="KAH7913653.1"/>
    </source>
</evidence>
<protein>
    <submittedName>
        <fullName evidence="1">Uncharacterized protein</fullName>
    </submittedName>
</protein>